<feature type="compositionally biased region" description="Low complexity" evidence="1">
    <location>
        <begin position="164"/>
        <end position="181"/>
    </location>
</feature>
<protein>
    <submittedName>
        <fullName evidence="3">Uncharacterized protein</fullName>
    </submittedName>
</protein>
<evidence type="ECO:0000313" key="3">
    <source>
        <dbReference type="EMBL" id="PRQ04508.1"/>
    </source>
</evidence>
<feature type="compositionally biased region" description="Basic residues" evidence="1">
    <location>
        <begin position="187"/>
        <end position="203"/>
    </location>
</feature>
<feature type="compositionally biased region" description="Low complexity" evidence="1">
    <location>
        <begin position="204"/>
        <end position="222"/>
    </location>
</feature>
<sequence length="343" mass="35099">MSNKGSSDMTGQRSEESVLFSLGSFAGLAPVRRPAAAPASEGSGLIDIRAMRAMIDSGTSGAATGRGADPEQMIPSFGGGGFNALSAEPLPTVAPATDPASEPEPRESRAPLYILVAVLSLGLLGFGAIILFDEPDPPQVTNEAIAVPAAIEDSGSEAPRDQEAAQATETETEAAPAEAAAVDAKPRKPRKRNKPSKRNKPRPTKATTASPASPAKATPKSASEVDVDCLLNEDLPKCKGSAAKVGPEPNQPAPSSELANKLDQSQILAGIRPVKAAAKSCGTGATVAIKFSVKGSTGAVISARPLDEHASSSVGKCVANSVKGASFAKFKAKQQGFTFKFRL</sequence>
<comment type="caution">
    <text evidence="3">The sequence shown here is derived from an EMBL/GenBank/DDBJ whole genome shotgun (WGS) entry which is preliminary data.</text>
</comment>
<dbReference type="AlphaFoldDB" id="A0A2S9YHC3"/>
<feature type="region of interest" description="Disordered" evidence="1">
    <location>
        <begin position="153"/>
        <end position="224"/>
    </location>
</feature>
<evidence type="ECO:0000313" key="4">
    <source>
        <dbReference type="Proteomes" id="UP000237968"/>
    </source>
</evidence>
<keyword evidence="2" id="KW-1133">Transmembrane helix</keyword>
<dbReference type="Proteomes" id="UP000237968">
    <property type="component" value="Unassembled WGS sequence"/>
</dbReference>
<keyword evidence="2" id="KW-0472">Membrane</keyword>
<keyword evidence="4" id="KW-1185">Reference proteome</keyword>
<dbReference type="EMBL" id="PVNK01000037">
    <property type="protein sequence ID" value="PRQ04508.1"/>
    <property type="molecule type" value="Genomic_DNA"/>
</dbReference>
<dbReference type="OrthoDB" id="9843730at2"/>
<keyword evidence="2" id="KW-0812">Transmembrane</keyword>
<name>A0A2S9YHC3_9BACT</name>
<dbReference type="RefSeq" id="WP_106390188.1">
    <property type="nucleotide sequence ID" value="NZ_PVNK01000037.1"/>
</dbReference>
<gene>
    <name evidence="3" type="ORF">ENSA5_07390</name>
</gene>
<organism evidence="3 4">
    <name type="scientific">Enhygromyxa salina</name>
    <dbReference type="NCBI Taxonomy" id="215803"/>
    <lineage>
        <taxon>Bacteria</taxon>
        <taxon>Pseudomonadati</taxon>
        <taxon>Myxococcota</taxon>
        <taxon>Polyangia</taxon>
        <taxon>Nannocystales</taxon>
        <taxon>Nannocystaceae</taxon>
        <taxon>Enhygromyxa</taxon>
    </lineage>
</organism>
<reference evidence="3 4" key="1">
    <citation type="submission" date="2018-03" db="EMBL/GenBank/DDBJ databases">
        <title>Draft Genome Sequences of the Obligatory Marine Myxobacteria Enhygromyxa salina SWB005.</title>
        <authorList>
            <person name="Poehlein A."/>
            <person name="Moghaddam J.A."/>
            <person name="Harms H."/>
            <person name="Alanjari M."/>
            <person name="Koenig G.M."/>
            <person name="Daniel R."/>
            <person name="Schaeberle T.F."/>
        </authorList>
    </citation>
    <scope>NUCLEOTIDE SEQUENCE [LARGE SCALE GENOMIC DNA]</scope>
    <source>
        <strain evidence="3 4">SWB005</strain>
    </source>
</reference>
<accession>A0A2S9YHC3</accession>
<evidence type="ECO:0000256" key="1">
    <source>
        <dbReference type="SAM" id="MobiDB-lite"/>
    </source>
</evidence>
<evidence type="ECO:0000256" key="2">
    <source>
        <dbReference type="SAM" id="Phobius"/>
    </source>
</evidence>
<feature type="transmembrane region" description="Helical" evidence="2">
    <location>
        <begin position="112"/>
        <end position="132"/>
    </location>
</feature>
<proteinExistence type="predicted"/>
<feature type="region of interest" description="Disordered" evidence="1">
    <location>
        <begin position="240"/>
        <end position="260"/>
    </location>
</feature>